<evidence type="ECO:0000256" key="2">
    <source>
        <dbReference type="SAM" id="Phobius"/>
    </source>
</evidence>
<dbReference type="Proteomes" id="UP000030153">
    <property type="component" value="Unassembled WGS sequence"/>
</dbReference>
<comment type="caution">
    <text evidence="4">The sequence shown here is derived from an EMBL/GenBank/DDBJ whole genome shotgun (WGS) entry which is preliminary data.</text>
</comment>
<name>A0A0A2VHD7_9BACI</name>
<feature type="transmembrane region" description="Helical" evidence="2">
    <location>
        <begin position="43"/>
        <end position="62"/>
    </location>
</feature>
<dbReference type="AlphaFoldDB" id="A0A0A2VHD7"/>
<feature type="transmembrane region" description="Helical" evidence="2">
    <location>
        <begin position="120"/>
        <end position="137"/>
    </location>
</feature>
<feature type="region of interest" description="Disordered" evidence="1">
    <location>
        <begin position="1"/>
        <end position="20"/>
    </location>
</feature>
<feature type="domain" description="DUF1206" evidence="3">
    <location>
        <begin position="36"/>
        <end position="104"/>
    </location>
</feature>
<feature type="transmembrane region" description="Helical" evidence="2">
    <location>
        <begin position="220"/>
        <end position="241"/>
    </location>
</feature>
<feature type="compositionally biased region" description="Basic and acidic residues" evidence="1">
    <location>
        <begin position="7"/>
        <end position="20"/>
    </location>
</feature>
<feature type="transmembrane region" description="Helical" evidence="2">
    <location>
        <begin position="167"/>
        <end position="185"/>
    </location>
</feature>
<reference evidence="4 5" key="1">
    <citation type="submission" date="2013-08" db="EMBL/GenBank/DDBJ databases">
        <title>Genome of Pontibacillus chungwhensis.</title>
        <authorList>
            <person name="Wang Q."/>
            <person name="Wang G."/>
        </authorList>
    </citation>
    <scope>NUCLEOTIDE SEQUENCE [LARGE SCALE GENOMIC DNA]</scope>
    <source>
        <strain evidence="4 5">BH030062</strain>
    </source>
</reference>
<keyword evidence="2" id="KW-0812">Transmembrane</keyword>
<dbReference type="Pfam" id="PF06724">
    <property type="entry name" value="DUF1206"/>
    <property type="match status" value="3"/>
</dbReference>
<proteinExistence type="predicted"/>
<dbReference type="EMBL" id="AVBG01000001">
    <property type="protein sequence ID" value="KGP93035.1"/>
    <property type="molecule type" value="Genomic_DNA"/>
</dbReference>
<keyword evidence="5" id="KW-1185">Reference proteome</keyword>
<evidence type="ECO:0000259" key="3">
    <source>
        <dbReference type="Pfam" id="PF06724"/>
    </source>
</evidence>
<keyword evidence="2" id="KW-1133">Transmembrane helix</keyword>
<accession>A0A0A2VHD7</accession>
<sequence>MAGAMNDAKRAAKRTEQKADEASQDVKPWLRGFARFGYTAKGAVYVLLGILSLMAALGVSGGKTTGTKGALATIASKPYGNVILWITAVGLIGYVMWRIIQVVKDPEHKGKDGSGIGMRIAYLISGIIYGALAYKAISLASSSLGSSGGSSGNSKQSFIAKVLSQPAGQWIIGAVGVVIIGYGLYEMYKGMTEKFKKEFKFGEMNQGEKKLVRRSGKFGLLARGVVMLIIGYFFIQMAMTASSQQATGLDAALSELASQPYGKWLLGIVSIGLALFGIFQILKGKNRHLKIS</sequence>
<protein>
    <submittedName>
        <fullName evidence="4">Membrane protein</fullName>
    </submittedName>
</protein>
<organism evidence="4 5">
    <name type="scientific">Pontibacillus chungwhensis BH030062</name>
    <dbReference type="NCBI Taxonomy" id="1385513"/>
    <lineage>
        <taxon>Bacteria</taxon>
        <taxon>Bacillati</taxon>
        <taxon>Bacillota</taxon>
        <taxon>Bacilli</taxon>
        <taxon>Bacillales</taxon>
        <taxon>Bacillaceae</taxon>
        <taxon>Pontibacillus</taxon>
    </lineage>
</organism>
<dbReference type="InterPro" id="IPR009597">
    <property type="entry name" value="DUF1206"/>
</dbReference>
<dbReference type="eggNOG" id="ENOG502Z854">
    <property type="taxonomic scope" value="Bacteria"/>
</dbReference>
<evidence type="ECO:0000256" key="1">
    <source>
        <dbReference type="SAM" id="MobiDB-lite"/>
    </source>
</evidence>
<evidence type="ECO:0000313" key="4">
    <source>
        <dbReference type="EMBL" id="KGP93035.1"/>
    </source>
</evidence>
<dbReference type="RefSeq" id="WP_232299473.1">
    <property type="nucleotide sequence ID" value="NZ_AVBG01000001.1"/>
</dbReference>
<evidence type="ECO:0000313" key="5">
    <source>
        <dbReference type="Proteomes" id="UP000030153"/>
    </source>
</evidence>
<feature type="domain" description="DUF1206" evidence="3">
    <location>
        <begin position="218"/>
        <end position="285"/>
    </location>
</feature>
<feature type="domain" description="DUF1206" evidence="3">
    <location>
        <begin position="121"/>
        <end position="192"/>
    </location>
</feature>
<gene>
    <name evidence="4" type="ORF">N780_11935</name>
</gene>
<dbReference type="STRING" id="1385513.N780_11935"/>
<feature type="transmembrane region" description="Helical" evidence="2">
    <location>
        <begin position="82"/>
        <end position="100"/>
    </location>
</feature>
<feature type="transmembrane region" description="Helical" evidence="2">
    <location>
        <begin position="261"/>
        <end position="282"/>
    </location>
</feature>
<keyword evidence="2" id="KW-0472">Membrane</keyword>